<proteinExistence type="predicted"/>
<dbReference type="GO" id="GO:0000105">
    <property type="term" value="P:L-histidine biosynthetic process"/>
    <property type="evidence" value="ECO:0007669"/>
    <property type="project" value="UniProtKB-UniPathway"/>
</dbReference>
<evidence type="ECO:0000313" key="8">
    <source>
        <dbReference type="EMBL" id="SVC28882.1"/>
    </source>
</evidence>
<dbReference type="PANTHER" id="PTHR42945">
    <property type="entry name" value="HISTIDINE BIOSYNTHESIS BIFUNCTIONAL PROTEIN"/>
    <property type="match status" value="1"/>
</dbReference>
<evidence type="ECO:0000256" key="2">
    <source>
        <dbReference type="ARBA" id="ARBA00005169"/>
    </source>
</evidence>
<dbReference type="InterPro" id="IPR038019">
    <property type="entry name" value="PRib_AMP_CycHydrolase_sf"/>
</dbReference>
<sequence>MSLADDVEYGEDGLLPVAVTDHTSNRLLVLCFLNREALEKTIAEGLVHVYRRSKGVTVVKGVGSGHVQRVREIRVNCDGNSLEIRVDQEVAACAHGYYSCYYRRWDAEKNRWELIDERIFDPKEVYC</sequence>
<dbReference type="AlphaFoldDB" id="A0A382L0M1"/>
<evidence type="ECO:0000256" key="6">
    <source>
        <dbReference type="ARBA" id="ARBA00023102"/>
    </source>
</evidence>
<dbReference type="PANTHER" id="PTHR42945:SF1">
    <property type="entry name" value="HISTIDINE BIOSYNTHESIS BIFUNCTIONAL PROTEIN HIS7"/>
    <property type="match status" value="1"/>
</dbReference>
<reference evidence="8" key="1">
    <citation type="submission" date="2018-05" db="EMBL/GenBank/DDBJ databases">
        <authorList>
            <person name="Lanie J.A."/>
            <person name="Ng W.-L."/>
            <person name="Kazmierczak K.M."/>
            <person name="Andrzejewski T.M."/>
            <person name="Davidsen T.M."/>
            <person name="Wayne K.J."/>
            <person name="Tettelin H."/>
            <person name="Glass J.I."/>
            <person name="Rusch D."/>
            <person name="Podicherti R."/>
            <person name="Tsui H.-C.T."/>
            <person name="Winkler M.E."/>
        </authorList>
    </citation>
    <scope>NUCLEOTIDE SEQUENCE</scope>
</reference>
<evidence type="ECO:0000256" key="5">
    <source>
        <dbReference type="ARBA" id="ARBA00022801"/>
    </source>
</evidence>
<dbReference type="EC" id="3.5.4.19" evidence="3"/>
<comment type="catalytic activity">
    <reaction evidence="1">
        <text>1-(5-phospho-beta-D-ribosyl)-5'-AMP + H2O = 1-(5-phospho-beta-D-ribosyl)-5-[(5-phospho-beta-D-ribosylamino)methylideneamino]imidazole-4-carboxamide</text>
        <dbReference type="Rhea" id="RHEA:20049"/>
        <dbReference type="ChEBI" id="CHEBI:15377"/>
        <dbReference type="ChEBI" id="CHEBI:58435"/>
        <dbReference type="ChEBI" id="CHEBI:59457"/>
        <dbReference type="EC" id="3.5.4.19"/>
    </reaction>
</comment>
<dbReference type="Pfam" id="PF01502">
    <property type="entry name" value="PRA-CH"/>
    <property type="match status" value="1"/>
</dbReference>
<dbReference type="InterPro" id="IPR002496">
    <property type="entry name" value="PRib_AMP_CycHydrolase_dom"/>
</dbReference>
<organism evidence="8">
    <name type="scientific">marine metagenome</name>
    <dbReference type="NCBI Taxonomy" id="408172"/>
    <lineage>
        <taxon>unclassified sequences</taxon>
        <taxon>metagenomes</taxon>
        <taxon>ecological metagenomes</taxon>
    </lineage>
</organism>
<gene>
    <name evidence="8" type="ORF">METZ01_LOCUS281736</name>
</gene>
<keyword evidence="4" id="KW-0028">Amino-acid biosynthesis</keyword>
<keyword evidence="5" id="KW-0378">Hydrolase</keyword>
<dbReference type="SUPFAM" id="SSF141734">
    <property type="entry name" value="HisI-like"/>
    <property type="match status" value="1"/>
</dbReference>
<evidence type="ECO:0000256" key="3">
    <source>
        <dbReference type="ARBA" id="ARBA00012721"/>
    </source>
</evidence>
<evidence type="ECO:0000259" key="7">
    <source>
        <dbReference type="Pfam" id="PF01502"/>
    </source>
</evidence>
<protein>
    <recommendedName>
        <fullName evidence="3">phosphoribosyl-AMP cyclohydrolase</fullName>
        <ecNumber evidence="3">3.5.4.19</ecNumber>
    </recommendedName>
</protein>
<keyword evidence="6" id="KW-0368">Histidine biosynthesis</keyword>
<evidence type="ECO:0000256" key="4">
    <source>
        <dbReference type="ARBA" id="ARBA00022605"/>
    </source>
</evidence>
<evidence type="ECO:0000256" key="1">
    <source>
        <dbReference type="ARBA" id="ARBA00000024"/>
    </source>
</evidence>
<comment type="pathway">
    <text evidence="2">Amino-acid biosynthesis; L-histidine biosynthesis; L-histidine from 5-phospho-alpha-D-ribose 1-diphosphate: step 3/9.</text>
</comment>
<dbReference type="EMBL" id="UINC01083301">
    <property type="protein sequence ID" value="SVC28882.1"/>
    <property type="molecule type" value="Genomic_DNA"/>
</dbReference>
<accession>A0A382L0M1</accession>
<dbReference type="UniPathway" id="UPA00031">
    <property type="reaction ID" value="UER00008"/>
</dbReference>
<name>A0A382L0M1_9ZZZZ</name>
<dbReference type="Gene3D" id="3.10.20.810">
    <property type="entry name" value="Phosphoribosyl-AMP cyclohydrolase"/>
    <property type="match status" value="1"/>
</dbReference>
<feature type="domain" description="Phosphoribosyl-AMP cyclohydrolase" evidence="7">
    <location>
        <begin position="30"/>
        <end position="102"/>
    </location>
</feature>
<dbReference type="GO" id="GO:0004635">
    <property type="term" value="F:phosphoribosyl-AMP cyclohydrolase activity"/>
    <property type="evidence" value="ECO:0007669"/>
    <property type="project" value="UniProtKB-EC"/>
</dbReference>